<gene>
    <name evidence="8" type="ORF">Ahu01nite_097190</name>
</gene>
<feature type="domain" description="Glycoside hydrolase family 20 catalytic" evidence="6">
    <location>
        <begin position="199"/>
        <end position="542"/>
    </location>
</feature>
<sequence>MIPRPVTTIPGTGELVLDRSTTLTAPAELTAVLTWLQGALRPATGLPLRETGLPLREAGLPLREAELSVGETSLPLREAGLPLREAELSVGETGLPMGESGLVEAFPRNPQDSGGATELAAGSALATITLELDTSLGAEAYRLRVTPEAATISAGDAAGAFYGCQSLLQLLPPAIHRRAPVAGQRWALPAVEIHDAPRFVWRGAMLDVARHFMPKHDVLRFIDLMALHRLNTLHWHLTDDQGWRVEIRRYPRLTDVGAWRHESQVGAARDAPTDGRPHGGFYTQDDIREIVAYAALRHITIVPEIESPGHVQAALAAYPQLGVSGRQLEVFTRWGVNPNVLNVEESTVDFFTGVLDEVLELFPSRYIGVGGDECPKDQWRADPRTQQRMAELGISTEEGLQAWFIRRLDDHLTAAGRRLFGWDEILEGDVAPGATIASWRGMTGAVSAARRGHDVVACPDDLVYLDYRQSESADEPIPVSIPLTVEDVYAFDPVPPELTPAEARHILGGQANIWTEHADSPRTVDYLAFPRLCAVAEALWSPAGRDYPDFAQRLQQHLARLDALGVEYRHADGPRPWQRRPGIPGRPDTREQRAAHIAHLVSNI</sequence>
<reference evidence="8 9" key="1">
    <citation type="submission" date="2021-01" db="EMBL/GenBank/DDBJ databases">
        <title>Whole genome shotgun sequence of Actinoplanes humidus NBRC 14915.</title>
        <authorList>
            <person name="Komaki H."/>
            <person name="Tamura T."/>
        </authorList>
    </citation>
    <scope>NUCLEOTIDE SEQUENCE [LARGE SCALE GENOMIC DNA]</scope>
    <source>
        <strain evidence="8 9">NBRC 14915</strain>
    </source>
</reference>
<dbReference type="Pfam" id="PF00728">
    <property type="entry name" value="Glyco_hydro_20"/>
    <property type="match status" value="1"/>
</dbReference>
<dbReference type="SUPFAM" id="SSF55545">
    <property type="entry name" value="beta-N-acetylhexosaminidase-like domain"/>
    <property type="match status" value="1"/>
</dbReference>
<accession>A0ABQ4A8F3</accession>
<organism evidence="8 9">
    <name type="scientific">Winogradskya humida</name>
    <dbReference type="NCBI Taxonomy" id="113566"/>
    <lineage>
        <taxon>Bacteria</taxon>
        <taxon>Bacillati</taxon>
        <taxon>Actinomycetota</taxon>
        <taxon>Actinomycetes</taxon>
        <taxon>Micromonosporales</taxon>
        <taxon>Micromonosporaceae</taxon>
        <taxon>Winogradskya</taxon>
    </lineage>
</organism>
<evidence type="ECO:0000256" key="4">
    <source>
        <dbReference type="ARBA" id="ARBA00022801"/>
    </source>
</evidence>
<dbReference type="Gene3D" id="3.20.20.80">
    <property type="entry name" value="Glycosidases"/>
    <property type="match status" value="1"/>
</dbReference>
<keyword evidence="9" id="KW-1185">Reference proteome</keyword>
<comment type="catalytic activity">
    <reaction evidence="1">
        <text>Hydrolysis of terminal non-reducing N-acetyl-D-hexosamine residues in N-acetyl-beta-D-hexosaminides.</text>
        <dbReference type="EC" id="3.2.1.52"/>
    </reaction>
</comment>
<dbReference type="CDD" id="cd06563">
    <property type="entry name" value="GH20_chitobiase-like"/>
    <property type="match status" value="1"/>
</dbReference>
<dbReference type="InterPro" id="IPR025705">
    <property type="entry name" value="Beta_hexosaminidase_sua/sub"/>
</dbReference>
<dbReference type="Pfam" id="PF02838">
    <property type="entry name" value="Glyco_hydro_20b"/>
    <property type="match status" value="1"/>
</dbReference>
<dbReference type="Gene3D" id="3.30.379.10">
    <property type="entry name" value="Chitobiase/beta-hexosaminidase domain 2-like"/>
    <property type="match status" value="1"/>
</dbReference>
<evidence type="ECO:0000313" key="9">
    <source>
        <dbReference type="Proteomes" id="UP000603200"/>
    </source>
</evidence>
<protein>
    <recommendedName>
        <fullName evidence="3">beta-N-acetylhexosaminidase</fullName>
        <ecNumber evidence="3">3.2.1.52</ecNumber>
    </recommendedName>
</protein>
<dbReference type="InterPro" id="IPR017853">
    <property type="entry name" value="GH"/>
</dbReference>
<comment type="caution">
    <text evidence="8">The sequence shown here is derived from an EMBL/GenBank/DDBJ whole genome shotgun (WGS) entry which is preliminary data.</text>
</comment>
<dbReference type="PRINTS" id="PR00738">
    <property type="entry name" value="GLHYDRLASE20"/>
</dbReference>
<evidence type="ECO:0000259" key="6">
    <source>
        <dbReference type="Pfam" id="PF00728"/>
    </source>
</evidence>
<dbReference type="Proteomes" id="UP000603200">
    <property type="component" value="Unassembled WGS sequence"/>
</dbReference>
<dbReference type="InterPro" id="IPR029018">
    <property type="entry name" value="Hex-like_dom2"/>
</dbReference>
<dbReference type="EMBL" id="BOMN01000147">
    <property type="protein sequence ID" value="GIE26617.1"/>
    <property type="molecule type" value="Genomic_DNA"/>
</dbReference>
<dbReference type="SUPFAM" id="SSF51445">
    <property type="entry name" value="(Trans)glycosidases"/>
    <property type="match status" value="1"/>
</dbReference>
<evidence type="ECO:0000313" key="8">
    <source>
        <dbReference type="EMBL" id="GIE26617.1"/>
    </source>
</evidence>
<proteinExistence type="inferred from homology"/>
<keyword evidence="5" id="KW-0326">Glycosidase</keyword>
<name>A0ABQ4A8F3_9ACTN</name>
<evidence type="ECO:0000256" key="2">
    <source>
        <dbReference type="ARBA" id="ARBA00006285"/>
    </source>
</evidence>
<dbReference type="InterPro" id="IPR015883">
    <property type="entry name" value="Glyco_hydro_20_cat"/>
</dbReference>
<evidence type="ECO:0000256" key="3">
    <source>
        <dbReference type="ARBA" id="ARBA00012663"/>
    </source>
</evidence>
<evidence type="ECO:0000256" key="1">
    <source>
        <dbReference type="ARBA" id="ARBA00001231"/>
    </source>
</evidence>
<comment type="similarity">
    <text evidence="2">Belongs to the glycosyl hydrolase 20 family.</text>
</comment>
<evidence type="ECO:0000256" key="5">
    <source>
        <dbReference type="ARBA" id="ARBA00023295"/>
    </source>
</evidence>
<dbReference type="RefSeq" id="WP_203843509.1">
    <property type="nucleotide sequence ID" value="NZ_BAAATV010000037.1"/>
</dbReference>
<dbReference type="EC" id="3.2.1.52" evidence="3"/>
<dbReference type="PANTHER" id="PTHR22600">
    <property type="entry name" value="BETA-HEXOSAMINIDASE"/>
    <property type="match status" value="1"/>
</dbReference>
<dbReference type="InterPro" id="IPR015882">
    <property type="entry name" value="HEX_bac_N"/>
</dbReference>
<feature type="domain" description="Beta-hexosaminidase bacterial type N-terminal" evidence="7">
    <location>
        <begin position="2"/>
        <end position="196"/>
    </location>
</feature>
<dbReference type="PANTHER" id="PTHR22600:SF57">
    <property type="entry name" value="BETA-N-ACETYLHEXOSAMINIDASE"/>
    <property type="match status" value="1"/>
</dbReference>
<keyword evidence="4" id="KW-0378">Hydrolase</keyword>
<evidence type="ECO:0000259" key="7">
    <source>
        <dbReference type="Pfam" id="PF02838"/>
    </source>
</evidence>